<reference evidence="2" key="2">
    <citation type="submission" date="2024-07" db="EMBL/GenBank/DDBJ databases">
        <title>Streptomyces haneummycinica sp. nov., a new antibiotic-producing actinobacterium isolated from marine sediment.</title>
        <authorList>
            <person name="Uemura M."/>
            <person name="Hamada M."/>
            <person name="Hirano S."/>
            <person name="Kobayashi K."/>
            <person name="Ohshiro T."/>
            <person name="Kobayashi T."/>
            <person name="Terahara T."/>
        </authorList>
    </citation>
    <scope>NUCLEOTIDE SEQUENCE</scope>
    <source>
        <strain evidence="2">KM77-8</strain>
    </source>
</reference>
<name>A0AAT9HPZ8_9ACTN</name>
<feature type="region of interest" description="Disordered" evidence="1">
    <location>
        <begin position="1"/>
        <end position="58"/>
    </location>
</feature>
<evidence type="ECO:0000313" key="2">
    <source>
        <dbReference type="EMBL" id="BFO19485.1"/>
    </source>
</evidence>
<feature type="compositionally biased region" description="Basic and acidic residues" evidence="1">
    <location>
        <begin position="1"/>
        <end position="14"/>
    </location>
</feature>
<protein>
    <submittedName>
        <fullName evidence="2">Uncharacterized protein</fullName>
    </submittedName>
</protein>
<proteinExistence type="predicted"/>
<reference evidence="2" key="1">
    <citation type="submission" date="2024-06" db="EMBL/GenBank/DDBJ databases">
        <authorList>
            <consortium name="consrtm"/>
            <person name="Uemura M."/>
            <person name="Terahara T."/>
        </authorList>
    </citation>
    <scope>NUCLEOTIDE SEQUENCE</scope>
    <source>
        <strain evidence="2">KM77-8</strain>
    </source>
</reference>
<accession>A0AAT9HPZ8</accession>
<feature type="region of interest" description="Disordered" evidence="1">
    <location>
        <begin position="100"/>
        <end position="134"/>
    </location>
</feature>
<feature type="compositionally biased region" description="Basic and acidic residues" evidence="1">
    <location>
        <begin position="33"/>
        <end position="50"/>
    </location>
</feature>
<gene>
    <name evidence="2" type="ORF">SHKM778_58730</name>
</gene>
<organism evidence="2">
    <name type="scientific">Streptomyces haneummycinicus</name>
    <dbReference type="NCBI Taxonomy" id="3074435"/>
    <lineage>
        <taxon>Bacteria</taxon>
        <taxon>Bacillati</taxon>
        <taxon>Actinomycetota</taxon>
        <taxon>Actinomycetes</taxon>
        <taxon>Kitasatosporales</taxon>
        <taxon>Streptomycetaceae</taxon>
        <taxon>Streptomyces</taxon>
    </lineage>
</organism>
<dbReference type="AlphaFoldDB" id="A0AAT9HPZ8"/>
<dbReference type="EMBL" id="AP035768">
    <property type="protein sequence ID" value="BFO19485.1"/>
    <property type="molecule type" value="Genomic_DNA"/>
</dbReference>
<sequence length="134" mass="14460">MPQRIREHHDRAVDGDQFTDADPALAGEMDAVPDDRDQQDSRQQYLDRGDQGPQARAAHGRVADFLRGAAVAVEEQFLAADAAQYAQSGDGVGGEFGGPAGLVALHVRPPGGAGQQRQHRDRQHRQSQGDDDPE</sequence>
<evidence type="ECO:0000256" key="1">
    <source>
        <dbReference type="SAM" id="MobiDB-lite"/>
    </source>
</evidence>